<dbReference type="RefSeq" id="WP_154862868.1">
    <property type="nucleotide sequence ID" value="NZ_CABVJB010000001.1"/>
</dbReference>
<dbReference type="InterPro" id="IPR004360">
    <property type="entry name" value="Glyas_Fos-R_dOase_dom"/>
</dbReference>
<proteinExistence type="predicted"/>
<name>A0A5E7RAS8_PSEFL</name>
<dbReference type="CDD" id="cd07262">
    <property type="entry name" value="VOC_like"/>
    <property type="match status" value="1"/>
</dbReference>
<dbReference type="Proteomes" id="UP000325565">
    <property type="component" value="Unassembled WGS sequence"/>
</dbReference>
<dbReference type="InterPro" id="IPR029068">
    <property type="entry name" value="Glyas_Bleomycin-R_OHBP_Dase"/>
</dbReference>
<dbReference type="AlphaFoldDB" id="A0A5E7RAS8"/>
<dbReference type="Gene3D" id="3.10.180.10">
    <property type="entry name" value="2,3-Dihydroxybiphenyl 1,2-Dioxygenase, domain 1"/>
    <property type="match status" value="1"/>
</dbReference>
<evidence type="ECO:0000259" key="1">
    <source>
        <dbReference type="PROSITE" id="PS51819"/>
    </source>
</evidence>
<dbReference type="PANTHER" id="PTHR35006">
    <property type="entry name" value="GLYOXALASE FAMILY PROTEIN (AFU_ORTHOLOGUE AFUA_5G14830)"/>
    <property type="match status" value="1"/>
</dbReference>
<sequence length="136" mass="14719">MFSHVTVGCTDLERASAFYDAVLAPLGLIRRAVTPDGGPASACWVDPTLTLPRFYVYLPRDGLAATPGNGSMLAFHAETPDIVRAAYTAGILQGGTDEGTPGERPRYGEGYYGAYLRDPDGNKLHIVYRGDLEHTW</sequence>
<dbReference type="Pfam" id="PF00903">
    <property type="entry name" value="Glyoxalase"/>
    <property type="match status" value="1"/>
</dbReference>
<accession>A0A5E7RAS8</accession>
<reference evidence="2 3" key="1">
    <citation type="submission" date="2019-09" db="EMBL/GenBank/DDBJ databases">
        <authorList>
            <person name="Chandra G."/>
            <person name="Truman W A."/>
        </authorList>
    </citation>
    <scope>NUCLEOTIDE SEQUENCE [LARGE SCALE GENOMIC DNA]</scope>
    <source>
        <strain evidence="2">PS922</strain>
    </source>
</reference>
<evidence type="ECO:0000313" key="2">
    <source>
        <dbReference type="EMBL" id="VVP71496.1"/>
    </source>
</evidence>
<dbReference type="PANTHER" id="PTHR35006:SF1">
    <property type="entry name" value="BLL2941 PROTEIN"/>
    <property type="match status" value="1"/>
</dbReference>
<dbReference type="InterPro" id="IPR037523">
    <property type="entry name" value="VOC_core"/>
</dbReference>
<dbReference type="PROSITE" id="PS51819">
    <property type="entry name" value="VOC"/>
    <property type="match status" value="1"/>
</dbReference>
<dbReference type="SUPFAM" id="SSF54593">
    <property type="entry name" value="Glyoxalase/Bleomycin resistance protein/Dihydroxybiphenyl dioxygenase"/>
    <property type="match status" value="1"/>
</dbReference>
<dbReference type="EMBL" id="CABVJB010000001">
    <property type="protein sequence ID" value="VVP71496.1"/>
    <property type="molecule type" value="Genomic_DNA"/>
</dbReference>
<evidence type="ECO:0000313" key="3">
    <source>
        <dbReference type="Proteomes" id="UP000325565"/>
    </source>
</evidence>
<protein>
    <recommendedName>
        <fullName evidence="1">VOC domain-containing protein</fullName>
    </recommendedName>
</protein>
<organism evidence="2 3">
    <name type="scientific">Pseudomonas fluorescens</name>
    <dbReference type="NCBI Taxonomy" id="294"/>
    <lineage>
        <taxon>Bacteria</taxon>
        <taxon>Pseudomonadati</taxon>
        <taxon>Pseudomonadota</taxon>
        <taxon>Gammaproteobacteria</taxon>
        <taxon>Pseudomonadales</taxon>
        <taxon>Pseudomonadaceae</taxon>
        <taxon>Pseudomonas</taxon>
    </lineage>
</organism>
<gene>
    <name evidence="2" type="ORF">PS922_00876</name>
</gene>
<feature type="domain" description="VOC" evidence="1">
    <location>
        <begin position="1"/>
        <end position="129"/>
    </location>
</feature>